<dbReference type="PROSITE" id="PS51014">
    <property type="entry name" value="COBK_CBIJ"/>
    <property type="match status" value="1"/>
</dbReference>
<protein>
    <submittedName>
        <fullName evidence="4">Precorrin-6x reductase CbiJ/CobK</fullName>
    </submittedName>
</protein>
<sequence length="160" mass="17295">ALARLEAPSWRAQPASADWTWVADHDEAVRAVRRLPDPVLLTIGRQETAHYLTLGARDITHRVIDAPDETLPAGWTLLTRRGPFSRDGERALMADPAHTVATLVTKDSGGARLDPKLLVAAEIGAAVVMVSRPPAPDYGDRVSTPQQAAEWVAARLHADS</sequence>
<dbReference type="UniPathway" id="UPA00148"/>
<dbReference type="GO" id="GO:0016994">
    <property type="term" value="F:precorrin-6A reductase activity"/>
    <property type="evidence" value="ECO:0007669"/>
    <property type="project" value="InterPro"/>
</dbReference>
<accession>U2R4Z7</accession>
<evidence type="ECO:0000256" key="3">
    <source>
        <dbReference type="ARBA" id="ARBA00023002"/>
    </source>
</evidence>
<organism evidence="4 5">
    <name type="scientific">Propionibacterium acidifaciens F0233</name>
    <dbReference type="NCBI Taxonomy" id="553198"/>
    <lineage>
        <taxon>Bacteria</taxon>
        <taxon>Bacillati</taxon>
        <taxon>Actinomycetota</taxon>
        <taxon>Actinomycetes</taxon>
        <taxon>Propionibacteriales</taxon>
        <taxon>Propionibacteriaceae</taxon>
        <taxon>Propionibacterium</taxon>
    </lineage>
</organism>
<comment type="caution">
    <text evidence="4">The sequence shown here is derived from an EMBL/GenBank/DDBJ whole genome shotgun (WGS) entry which is preliminary data.</text>
</comment>
<comment type="pathway">
    <text evidence="1">Cofactor biosynthesis; adenosylcobalamin biosynthesis.</text>
</comment>
<proteinExistence type="predicted"/>
<keyword evidence="2" id="KW-0169">Cobalamin biosynthesis</keyword>
<dbReference type="Proteomes" id="UP000017052">
    <property type="component" value="Unassembled WGS sequence"/>
</dbReference>
<dbReference type="PANTHER" id="PTHR36925:SF1">
    <property type="entry name" value="COBALT-PRECORRIN-6A REDUCTASE"/>
    <property type="match status" value="1"/>
</dbReference>
<dbReference type="PANTHER" id="PTHR36925">
    <property type="entry name" value="COBALT-PRECORRIN-6A REDUCTASE"/>
    <property type="match status" value="1"/>
</dbReference>
<dbReference type="RefSeq" id="WP_021796103.1">
    <property type="nucleotide sequence ID" value="NZ_ACVN02000008.1"/>
</dbReference>
<dbReference type="EMBL" id="ACVN02000008">
    <property type="protein sequence ID" value="ERK63599.1"/>
    <property type="molecule type" value="Genomic_DNA"/>
</dbReference>
<dbReference type="GO" id="GO:0009236">
    <property type="term" value="P:cobalamin biosynthetic process"/>
    <property type="evidence" value="ECO:0007669"/>
    <property type="project" value="UniProtKB-UniPathway"/>
</dbReference>
<feature type="non-terminal residue" evidence="4">
    <location>
        <position position="1"/>
    </location>
</feature>
<evidence type="ECO:0000313" key="5">
    <source>
        <dbReference type="Proteomes" id="UP000017052"/>
    </source>
</evidence>
<reference evidence="4" key="1">
    <citation type="submission" date="2013-08" db="EMBL/GenBank/DDBJ databases">
        <authorList>
            <person name="Durkin A.S."/>
            <person name="Haft D.R."/>
            <person name="McCorrison J."/>
            <person name="Torralba M."/>
            <person name="Gillis M."/>
            <person name="Haft D.H."/>
            <person name="Methe B."/>
            <person name="Sutton G."/>
            <person name="Nelson K.E."/>
        </authorList>
    </citation>
    <scope>NUCLEOTIDE SEQUENCE [LARGE SCALE GENOMIC DNA]</scope>
    <source>
        <strain evidence="4">F0233</strain>
    </source>
</reference>
<evidence type="ECO:0000313" key="4">
    <source>
        <dbReference type="EMBL" id="ERK63599.1"/>
    </source>
</evidence>
<evidence type="ECO:0000256" key="1">
    <source>
        <dbReference type="ARBA" id="ARBA00004953"/>
    </source>
</evidence>
<evidence type="ECO:0000256" key="2">
    <source>
        <dbReference type="ARBA" id="ARBA00022573"/>
    </source>
</evidence>
<dbReference type="InterPro" id="IPR003723">
    <property type="entry name" value="Precorrin-6x_reduct"/>
</dbReference>
<name>U2R4Z7_9ACTN</name>
<dbReference type="Pfam" id="PF02571">
    <property type="entry name" value="CbiJ"/>
    <property type="match status" value="1"/>
</dbReference>
<gene>
    <name evidence="4" type="ORF">HMPREF0682_0109</name>
</gene>
<keyword evidence="3" id="KW-0560">Oxidoreductase</keyword>
<dbReference type="AlphaFoldDB" id="U2R4Z7"/>
<keyword evidence="5" id="KW-1185">Reference proteome</keyword>